<keyword evidence="1" id="KW-0560">Oxidoreductase</keyword>
<dbReference type="Proteomes" id="UP001377573">
    <property type="component" value="Chromosome"/>
</dbReference>
<evidence type="ECO:0000313" key="4">
    <source>
        <dbReference type="EMBL" id="WWS85014.1"/>
    </source>
</evidence>
<sequence>MTVPFTARVPTLWHGPCARETMAGLTAGRDTLVIADAAVAHPLPAAASARTMTVDASGVDELGVVLIADELVRRPPEVIVAVGGGSVLDASKIAALALSPGRLLDFALRHAETSALTILPDATPPVDIVAMPTTLGTSSETNSVAILRNRCGARLLVGRSLRPRHAVLDPDQLATLTPAAVREGALEAFLRVAGASTSPRTARADRDARLLGRALLEAASADVMSTTGRLRLARLSAATQRTAALRGPDPYSARHWYLANEVAFHLGVRKMTATAAVIAAVWRRIGAGDPRWGDRASLDAFWAGVAAGTALPRDPAAGIAAVVDQGGLPSPPRPSAREIDRIAAAVETAWGDHRPMLRGVRAADVRAVLHDSRWSPSPVGDRRPEQRRGGDGNERKHGDEHPVPGARPDGGPQLGQLLPGRDRRAGPHRDRCGSRHVMPSGSTRSEKGRRDA</sequence>
<dbReference type="Gene3D" id="3.40.50.1970">
    <property type="match status" value="1"/>
</dbReference>
<dbReference type="Pfam" id="PF00465">
    <property type="entry name" value="Fe-ADH"/>
    <property type="match status" value="1"/>
</dbReference>
<evidence type="ECO:0000259" key="3">
    <source>
        <dbReference type="Pfam" id="PF00465"/>
    </source>
</evidence>
<dbReference type="InterPro" id="IPR039697">
    <property type="entry name" value="Alcohol_dehydrogenase_Fe"/>
</dbReference>
<feature type="compositionally biased region" description="Basic and acidic residues" evidence="2">
    <location>
        <begin position="420"/>
        <end position="433"/>
    </location>
</feature>
<accession>A0ABZ2HSM7</accession>
<dbReference type="NCBIfam" id="NF041822">
    <property type="entry name" value="daptide_DH"/>
    <property type="match status" value="1"/>
</dbReference>
<feature type="compositionally biased region" description="Low complexity" evidence="2">
    <location>
        <begin position="407"/>
        <end position="419"/>
    </location>
</feature>
<evidence type="ECO:0000313" key="5">
    <source>
        <dbReference type="Proteomes" id="UP001377573"/>
    </source>
</evidence>
<feature type="compositionally biased region" description="Basic and acidic residues" evidence="2">
    <location>
        <begin position="380"/>
        <end position="402"/>
    </location>
</feature>
<feature type="region of interest" description="Disordered" evidence="2">
    <location>
        <begin position="372"/>
        <end position="452"/>
    </location>
</feature>
<protein>
    <submittedName>
        <fullName evidence="4">Daptide-type RiPP biosynthesis dehydogenase</fullName>
    </submittedName>
</protein>
<dbReference type="InterPro" id="IPR001670">
    <property type="entry name" value="ADH_Fe/GldA"/>
</dbReference>
<gene>
    <name evidence="4" type="primary">mpaC</name>
    <name evidence="4" type="ORF">V8Z62_01995</name>
</gene>
<feature type="domain" description="Alcohol dehydrogenase iron-type/glycerol dehydrogenase GldA" evidence="3">
    <location>
        <begin position="69"/>
        <end position="170"/>
    </location>
</feature>
<evidence type="ECO:0000256" key="1">
    <source>
        <dbReference type="ARBA" id="ARBA00023002"/>
    </source>
</evidence>
<reference evidence="4 5" key="1">
    <citation type="submission" date="2024-02" db="EMBL/GenBank/DDBJ databases">
        <authorList>
            <person name="Alasadi S."/>
            <person name="Hussein S.A."/>
        </authorList>
    </citation>
    <scope>NUCLEOTIDE SEQUENCE [LARGE SCALE GENOMIC DNA]</scope>
    <source>
        <strain evidence="4 5">GJ_SRA_44_2022</strain>
    </source>
</reference>
<keyword evidence="5" id="KW-1185">Reference proteome</keyword>
<organism evidence="4 5">
    <name type="scientific">Microbacterium paraoxydans</name>
    <dbReference type="NCBI Taxonomy" id="199592"/>
    <lineage>
        <taxon>Bacteria</taxon>
        <taxon>Bacillati</taxon>
        <taxon>Actinomycetota</taxon>
        <taxon>Actinomycetes</taxon>
        <taxon>Micrococcales</taxon>
        <taxon>Microbacteriaceae</taxon>
        <taxon>Microbacterium</taxon>
    </lineage>
</organism>
<dbReference type="PANTHER" id="PTHR11496">
    <property type="entry name" value="ALCOHOL DEHYDROGENASE"/>
    <property type="match status" value="1"/>
</dbReference>
<dbReference type="PANTHER" id="PTHR11496:SF83">
    <property type="entry name" value="HYDROXYACID-OXOACID TRANSHYDROGENASE, MITOCHONDRIAL"/>
    <property type="match status" value="1"/>
</dbReference>
<dbReference type="InterPro" id="IPR049692">
    <property type="entry name" value="Daptide_DH"/>
</dbReference>
<proteinExistence type="predicted"/>
<evidence type="ECO:0000256" key="2">
    <source>
        <dbReference type="SAM" id="MobiDB-lite"/>
    </source>
</evidence>
<name>A0ABZ2HSM7_9MICO</name>
<dbReference type="EMBL" id="CP146240">
    <property type="protein sequence ID" value="WWS85014.1"/>
    <property type="molecule type" value="Genomic_DNA"/>
</dbReference>
<dbReference type="SUPFAM" id="SSF56796">
    <property type="entry name" value="Dehydroquinate synthase-like"/>
    <property type="match status" value="1"/>
</dbReference>